<feature type="compositionally biased region" description="Polar residues" evidence="6">
    <location>
        <begin position="24"/>
        <end position="33"/>
    </location>
</feature>
<evidence type="ECO:0000259" key="8">
    <source>
        <dbReference type="PROSITE" id="PS51762"/>
    </source>
</evidence>
<evidence type="ECO:0000256" key="1">
    <source>
        <dbReference type="ARBA" id="ARBA00000124"/>
    </source>
</evidence>
<accession>A0AB34KEJ5</accession>
<evidence type="ECO:0000256" key="5">
    <source>
        <dbReference type="ARBA" id="ARBA00023295"/>
    </source>
</evidence>
<keyword evidence="5" id="KW-0326">Glycosidase</keyword>
<protein>
    <recommendedName>
        <fullName evidence="3">endo-1,3(4)-beta-glucanase</fullName>
        <ecNumber evidence="3">3.2.1.6</ecNumber>
    </recommendedName>
</protein>
<dbReference type="PROSITE" id="PS51762">
    <property type="entry name" value="GH16_2"/>
    <property type="match status" value="1"/>
</dbReference>
<gene>
    <name evidence="9" type="ORF">WHR41_08021</name>
</gene>
<dbReference type="SUPFAM" id="SSF49899">
    <property type="entry name" value="Concanavalin A-like lectins/glucanases"/>
    <property type="match status" value="1"/>
</dbReference>
<dbReference type="InterPro" id="IPR013320">
    <property type="entry name" value="ConA-like_dom_sf"/>
</dbReference>
<feature type="transmembrane region" description="Helical" evidence="7">
    <location>
        <begin position="43"/>
        <end position="64"/>
    </location>
</feature>
<dbReference type="PANTHER" id="PTHR10963:SF42">
    <property type="entry name" value="PUTATIVE (AFU_ORTHOLOGUE AFUA_5G02280)-RELATED"/>
    <property type="match status" value="1"/>
</dbReference>
<evidence type="ECO:0000256" key="3">
    <source>
        <dbReference type="ARBA" id="ARBA00012599"/>
    </source>
</evidence>
<evidence type="ECO:0000256" key="2">
    <source>
        <dbReference type="ARBA" id="ARBA00006865"/>
    </source>
</evidence>
<dbReference type="EMBL" id="JAAQHG020000036">
    <property type="protein sequence ID" value="KAL1583334.1"/>
    <property type="molecule type" value="Genomic_DNA"/>
</dbReference>
<proteinExistence type="inferred from homology"/>
<dbReference type="GeneID" id="96009463"/>
<dbReference type="Gene3D" id="2.60.120.200">
    <property type="match status" value="1"/>
</dbReference>
<comment type="catalytic activity">
    <reaction evidence="1">
        <text>Endohydrolysis of (1-&gt;3)- or (1-&gt;4)-linkages in beta-D-glucans when the glucose residue whose reducing group is involved in the linkage to be hydrolyzed is itself substituted at C-3.</text>
        <dbReference type="EC" id="3.2.1.6"/>
    </reaction>
</comment>
<dbReference type="PANTHER" id="PTHR10963">
    <property type="entry name" value="GLYCOSYL HYDROLASE-RELATED"/>
    <property type="match status" value="1"/>
</dbReference>
<feature type="region of interest" description="Disordered" evidence="6">
    <location>
        <begin position="1"/>
        <end position="33"/>
    </location>
</feature>
<evidence type="ECO:0000256" key="7">
    <source>
        <dbReference type="SAM" id="Phobius"/>
    </source>
</evidence>
<evidence type="ECO:0000313" key="9">
    <source>
        <dbReference type="EMBL" id="KAL1583334.1"/>
    </source>
</evidence>
<dbReference type="Proteomes" id="UP000803884">
    <property type="component" value="Unassembled WGS sequence"/>
</dbReference>
<keyword evidence="7" id="KW-0812">Transmembrane</keyword>
<dbReference type="FunFam" id="2.60.120.200:FF:000114">
    <property type="entry name" value="Probable endo-1,3(4)-beta-glucanase NFIA_089530"/>
    <property type="match status" value="1"/>
</dbReference>
<dbReference type="AlphaFoldDB" id="A0AB34KEJ5"/>
<dbReference type="EC" id="3.2.1.6" evidence="3"/>
<dbReference type="Pfam" id="PF26113">
    <property type="entry name" value="GH16_XgeA"/>
    <property type="match status" value="1"/>
</dbReference>
<dbReference type="InterPro" id="IPR000757">
    <property type="entry name" value="Beta-glucanase-like"/>
</dbReference>
<dbReference type="RefSeq" id="XP_069226441.1">
    <property type="nucleotide sequence ID" value="XM_069376625.1"/>
</dbReference>
<dbReference type="GO" id="GO:0009251">
    <property type="term" value="P:glucan catabolic process"/>
    <property type="evidence" value="ECO:0007669"/>
    <property type="project" value="TreeGrafter"/>
</dbReference>
<feature type="domain" description="GH16" evidence="8">
    <location>
        <begin position="71"/>
        <end position="341"/>
    </location>
</feature>
<comment type="similarity">
    <text evidence="2">Belongs to the glycosyl hydrolase 16 family.</text>
</comment>
<keyword evidence="7" id="KW-1133">Transmembrane helix</keyword>
<dbReference type="GO" id="GO:0052861">
    <property type="term" value="F:endo-1,3(4)-beta-glucanase activity"/>
    <property type="evidence" value="ECO:0007669"/>
    <property type="project" value="UniProtKB-EC"/>
</dbReference>
<dbReference type="InterPro" id="IPR050546">
    <property type="entry name" value="Glycosyl_Hydrlase_16"/>
</dbReference>
<keyword evidence="10" id="KW-1185">Reference proteome</keyword>
<reference evidence="9 10" key="1">
    <citation type="journal article" date="2020" name="Microbiol. Resour. Announc.">
        <title>Draft Genome Sequence of a Cladosporium Species Isolated from the Mesophotic Ascidian Didemnum maculosum.</title>
        <authorList>
            <person name="Gioti A."/>
            <person name="Siaperas R."/>
            <person name="Nikolaivits E."/>
            <person name="Le Goff G."/>
            <person name="Ouazzani J."/>
            <person name="Kotoulas G."/>
            <person name="Topakas E."/>
        </authorList>
    </citation>
    <scope>NUCLEOTIDE SEQUENCE [LARGE SCALE GENOMIC DNA]</scope>
    <source>
        <strain evidence="9 10">TM138-S3</strain>
    </source>
</reference>
<evidence type="ECO:0000256" key="6">
    <source>
        <dbReference type="SAM" id="MobiDB-lite"/>
    </source>
</evidence>
<dbReference type="CDD" id="cd02181">
    <property type="entry name" value="GH16_fungal_Lam16A_glucanase"/>
    <property type="match status" value="1"/>
</dbReference>
<keyword evidence="7" id="KW-0472">Membrane</keyword>
<comment type="caution">
    <text evidence="9">The sequence shown here is derived from an EMBL/GenBank/DDBJ whole genome shotgun (WGS) entry which is preliminary data.</text>
</comment>
<name>A0AB34KEJ5_9PEZI</name>
<organism evidence="9 10">
    <name type="scientific">Cladosporium halotolerans</name>
    <dbReference type="NCBI Taxonomy" id="1052096"/>
    <lineage>
        <taxon>Eukaryota</taxon>
        <taxon>Fungi</taxon>
        <taxon>Dikarya</taxon>
        <taxon>Ascomycota</taxon>
        <taxon>Pezizomycotina</taxon>
        <taxon>Dothideomycetes</taxon>
        <taxon>Dothideomycetidae</taxon>
        <taxon>Cladosporiales</taxon>
        <taxon>Cladosporiaceae</taxon>
        <taxon>Cladosporium</taxon>
    </lineage>
</organism>
<keyword evidence="4" id="KW-0378">Hydrolase</keyword>
<evidence type="ECO:0000313" key="10">
    <source>
        <dbReference type="Proteomes" id="UP000803884"/>
    </source>
</evidence>
<sequence length="376" mass="41065">MHSSQHNGAFHPDDYGMAPPSYEKATQPTSNLNPKGWTKKKKILVGAALAIVILIAIIVGAVVGTRDNAYPDYSQVTYRLADTYSGANFFDDFDFYNKADPTGGFLHYVLEDAATQPAHNLTYATENSAIVRVDTSSGEYDTETGRWSIRISSKKQYNSGLFLFDVMHVPYGCATWPAIWLSDADNWPNHGEIDVMESVNRATTGTQMTLHTSEGCKVNGKRKESGKSLANNCLFSANDNQGCGVKGPKNSAGEAFNSIGGGVYATEWRDEGIRMWFFERSELPDDITNSSATPDPSTWGEAVADFPSTHCDIGSHFKNASIIVNIALCGDWAGQDAIYNGQAHCPGTCHNYVANNATAFDDAYFEIKSFKVYSAE</sequence>
<evidence type="ECO:0000256" key="4">
    <source>
        <dbReference type="ARBA" id="ARBA00022801"/>
    </source>
</evidence>